<dbReference type="InterPro" id="IPR018637">
    <property type="entry name" value="DUF2059"/>
</dbReference>
<keyword evidence="1" id="KW-0732">Signal</keyword>
<evidence type="ECO:0000313" key="4">
    <source>
        <dbReference type="Proteomes" id="UP000527143"/>
    </source>
</evidence>
<dbReference type="AlphaFoldDB" id="A0A840YRP1"/>
<dbReference type="RefSeq" id="WP_184089860.1">
    <property type="nucleotide sequence ID" value="NZ_JACIJF010000011.1"/>
</dbReference>
<feature type="signal peptide" evidence="1">
    <location>
        <begin position="1"/>
        <end position="22"/>
    </location>
</feature>
<sequence>MKTVFVALLLGTAALAPMPALAHPVVQAASAKAEADRLVGVMLSDAAMTDVASRSFTYGMEQQLAGDPATQKLYAANPGMKEHVAGQVRAEFLKVMKGELPSLRSDVARLIQADMTAAEIGTARTFLESPTGRKVAAQMYRSIGDKPDQSQEQMQQAAMASLMGSLTPEDYPALMAFGGSPAAQKLQTLNPKITAASQAWSARLIAANEARMKTLAAQSAAQFLKGKKP</sequence>
<evidence type="ECO:0000256" key="1">
    <source>
        <dbReference type="SAM" id="SignalP"/>
    </source>
</evidence>
<feature type="chain" id="PRO_5032892142" description="DUF2059 domain-containing protein" evidence="1">
    <location>
        <begin position="23"/>
        <end position="229"/>
    </location>
</feature>
<name>A0A840YRP1_9SPHN</name>
<organism evidence="3 4">
    <name type="scientific">Sphingomonas xinjiangensis</name>
    <dbReference type="NCBI Taxonomy" id="643568"/>
    <lineage>
        <taxon>Bacteria</taxon>
        <taxon>Pseudomonadati</taxon>
        <taxon>Pseudomonadota</taxon>
        <taxon>Alphaproteobacteria</taxon>
        <taxon>Sphingomonadales</taxon>
        <taxon>Sphingomonadaceae</taxon>
        <taxon>Sphingomonas</taxon>
    </lineage>
</organism>
<keyword evidence="4" id="KW-1185">Reference proteome</keyword>
<dbReference type="Proteomes" id="UP000527143">
    <property type="component" value="Unassembled WGS sequence"/>
</dbReference>
<proteinExistence type="predicted"/>
<comment type="caution">
    <text evidence="3">The sequence shown here is derived from an EMBL/GenBank/DDBJ whole genome shotgun (WGS) entry which is preliminary data.</text>
</comment>
<evidence type="ECO:0000313" key="3">
    <source>
        <dbReference type="EMBL" id="MBB5712023.1"/>
    </source>
</evidence>
<reference evidence="3 4" key="1">
    <citation type="submission" date="2020-08" db="EMBL/GenBank/DDBJ databases">
        <title>Genomic Encyclopedia of Type Strains, Phase IV (KMG-IV): sequencing the most valuable type-strain genomes for metagenomic binning, comparative biology and taxonomic classification.</title>
        <authorList>
            <person name="Goeker M."/>
        </authorList>
    </citation>
    <scope>NUCLEOTIDE SEQUENCE [LARGE SCALE GENOMIC DNA]</scope>
    <source>
        <strain evidence="3 4">DSM 26736</strain>
    </source>
</reference>
<dbReference type="Pfam" id="PF09832">
    <property type="entry name" value="DUF2059"/>
    <property type="match status" value="1"/>
</dbReference>
<accession>A0A840YRP1</accession>
<feature type="domain" description="DUF2059" evidence="2">
    <location>
        <begin position="103"/>
        <end position="159"/>
    </location>
</feature>
<dbReference type="EMBL" id="JACIJF010000011">
    <property type="protein sequence ID" value="MBB5712023.1"/>
    <property type="molecule type" value="Genomic_DNA"/>
</dbReference>
<gene>
    <name evidence="3" type="ORF">FHT02_003276</name>
</gene>
<evidence type="ECO:0000259" key="2">
    <source>
        <dbReference type="Pfam" id="PF09832"/>
    </source>
</evidence>
<protein>
    <recommendedName>
        <fullName evidence="2">DUF2059 domain-containing protein</fullName>
    </recommendedName>
</protein>